<sequence length="293" mass="32844">MANTPTLTETNSNKRVRDDSEESEFDSPEAKRIRDNLFDILDDSDVVVDRNQSNQELASVMKSFEEEILNLSPPPTQLQQPATVNLASGGSQPDLGFLLEASDDELGLPPTFFSSSSGEEEKNEDGDFDGEGEGKDLLHVSSETLGFDQIWGFEDDIQGYESMGFGIGGGCGGGEEENNNNIRERNGATCFRNRPYGHCLIVGIAKYPKKVIRKDLTKKTAKKSRVKAFIKLVNYNHIIPTRYTLDVNLKEVVLVDSLQSRDKKVTTAKETKARLEERFKTGKNRWFFTKLKF</sequence>
<name>A0A9Q0H973_9MAGN</name>
<dbReference type="InterPro" id="IPR001141">
    <property type="entry name" value="Ribosomal_eL27"/>
</dbReference>
<gene>
    <name evidence="4" type="ORF">NE237_020325</name>
</gene>
<evidence type="ECO:0000313" key="4">
    <source>
        <dbReference type="EMBL" id="KAJ4960415.1"/>
    </source>
</evidence>
<evidence type="ECO:0000256" key="2">
    <source>
        <dbReference type="ARBA" id="ARBA00023274"/>
    </source>
</evidence>
<dbReference type="AlphaFoldDB" id="A0A9Q0H973"/>
<dbReference type="Pfam" id="PF01777">
    <property type="entry name" value="Ribosomal_L27e"/>
    <property type="match status" value="1"/>
</dbReference>
<comment type="caution">
    <text evidence="4">The sequence shown here is derived from an EMBL/GenBank/DDBJ whole genome shotgun (WGS) entry which is preliminary data.</text>
</comment>
<accession>A0A9Q0H973</accession>
<protein>
    <recommendedName>
        <fullName evidence="6">60S ribosomal protein L27</fullName>
    </recommendedName>
</protein>
<dbReference type="Proteomes" id="UP001141806">
    <property type="component" value="Unassembled WGS sequence"/>
</dbReference>
<dbReference type="CDD" id="cd06090">
    <property type="entry name" value="KOW_RPL27"/>
    <property type="match status" value="1"/>
</dbReference>
<dbReference type="GO" id="GO:0003735">
    <property type="term" value="F:structural constituent of ribosome"/>
    <property type="evidence" value="ECO:0007669"/>
    <property type="project" value="InterPro"/>
</dbReference>
<evidence type="ECO:0000313" key="5">
    <source>
        <dbReference type="Proteomes" id="UP001141806"/>
    </source>
</evidence>
<dbReference type="Gene3D" id="2.30.30.770">
    <property type="match status" value="1"/>
</dbReference>
<keyword evidence="5" id="KW-1185">Reference proteome</keyword>
<dbReference type="GO" id="GO:1990904">
    <property type="term" value="C:ribonucleoprotein complex"/>
    <property type="evidence" value="ECO:0007669"/>
    <property type="project" value="UniProtKB-KW"/>
</dbReference>
<dbReference type="OrthoDB" id="2365484at2759"/>
<feature type="compositionally biased region" description="Polar residues" evidence="3">
    <location>
        <begin position="1"/>
        <end position="13"/>
    </location>
</feature>
<evidence type="ECO:0000256" key="3">
    <source>
        <dbReference type="SAM" id="MobiDB-lite"/>
    </source>
</evidence>
<dbReference type="EMBL" id="JAMYWD010000009">
    <property type="protein sequence ID" value="KAJ4960415.1"/>
    <property type="molecule type" value="Genomic_DNA"/>
</dbReference>
<dbReference type="GO" id="GO:0005840">
    <property type="term" value="C:ribosome"/>
    <property type="evidence" value="ECO:0007669"/>
    <property type="project" value="UniProtKB-KW"/>
</dbReference>
<dbReference type="PANTHER" id="PTHR10497">
    <property type="entry name" value="60S RIBOSOMAL PROTEIN L27"/>
    <property type="match status" value="1"/>
</dbReference>
<proteinExistence type="predicted"/>
<evidence type="ECO:0008006" key="6">
    <source>
        <dbReference type="Google" id="ProtNLM"/>
    </source>
</evidence>
<feature type="region of interest" description="Disordered" evidence="3">
    <location>
        <begin position="1"/>
        <end position="32"/>
    </location>
</feature>
<organism evidence="4 5">
    <name type="scientific">Protea cynaroides</name>
    <dbReference type="NCBI Taxonomy" id="273540"/>
    <lineage>
        <taxon>Eukaryota</taxon>
        <taxon>Viridiplantae</taxon>
        <taxon>Streptophyta</taxon>
        <taxon>Embryophyta</taxon>
        <taxon>Tracheophyta</taxon>
        <taxon>Spermatophyta</taxon>
        <taxon>Magnoliopsida</taxon>
        <taxon>Proteales</taxon>
        <taxon>Proteaceae</taxon>
        <taxon>Protea</taxon>
    </lineage>
</organism>
<reference evidence="4" key="1">
    <citation type="journal article" date="2023" name="Plant J.">
        <title>The genome of the king protea, Protea cynaroides.</title>
        <authorList>
            <person name="Chang J."/>
            <person name="Duong T.A."/>
            <person name="Schoeman C."/>
            <person name="Ma X."/>
            <person name="Roodt D."/>
            <person name="Barker N."/>
            <person name="Li Z."/>
            <person name="Van de Peer Y."/>
            <person name="Mizrachi E."/>
        </authorList>
    </citation>
    <scope>NUCLEOTIDE SEQUENCE</scope>
    <source>
        <tissue evidence="4">Young leaves</tissue>
    </source>
</reference>
<dbReference type="InterPro" id="IPR038655">
    <property type="entry name" value="Ribosomal_eL27_sf"/>
</dbReference>
<dbReference type="InterPro" id="IPR041991">
    <property type="entry name" value="Ribosomal_eL27_KOW"/>
</dbReference>
<keyword evidence="1" id="KW-0689">Ribosomal protein</keyword>
<feature type="region of interest" description="Disordered" evidence="3">
    <location>
        <begin position="108"/>
        <end position="135"/>
    </location>
</feature>
<dbReference type="GO" id="GO:0006412">
    <property type="term" value="P:translation"/>
    <property type="evidence" value="ECO:0007669"/>
    <property type="project" value="InterPro"/>
</dbReference>
<feature type="compositionally biased region" description="Acidic residues" evidence="3">
    <location>
        <begin position="121"/>
        <end position="131"/>
    </location>
</feature>
<evidence type="ECO:0000256" key="1">
    <source>
        <dbReference type="ARBA" id="ARBA00022980"/>
    </source>
</evidence>
<keyword evidence="2" id="KW-0687">Ribonucleoprotein</keyword>